<proteinExistence type="predicted"/>
<keyword evidence="2" id="KW-1185">Reference proteome</keyword>
<dbReference type="AlphaFoldDB" id="A0AAD5CYD0"/>
<feature type="non-terminal residue" evidence="1">
    <location>
        <position position="1"/>
    </location>
</feature>
<evidence type="ECO:0000313" key="2">
    <source>
        <dbReference type="Proteomes" id="UP001206925"/>
    </source>
</evidence>
<organism evidence="1 2">
    <name type="scientific">Ambrosia artemisiifolia</name>
    <name type="common">Common ragweed</name>
    <dbReference type="NCBI Taxonomy" id="4212"/>
    <lineage>
        <taxon>Eukaryota</taxon>
        <taxon>Viridiplantae</taxon>
        <taxon>Streptophyta</taxon>
        <taxon>Embryophyta</taxon>
        <taxon>Tracheophyta</taxon>
        <taxon>Spermatophyta</taxon>
        <taxon>Magnoliopsida</taxon>
        <taxon>eudicotyledons</taxon>
        <taxon>Gunneridae</taxon>
        <taxon>Pentapetalae</taxon>
        <taxon>asterids</taxon>
        <taxon>campanulids</taxon>
        <taxon>Asterales</taxon>
        <taxon>Asteraceae</taxon>
        <taxon>Asteroideae</taxon>
        <taxon>Heliantheae alliance</taxon>
        <taxon>Heliantheae</taxon>
        <taxon>Ambrosia</taxon>
    </lineage>
</organism>
<gene>
    <name evidence="1" type="ORF">M8C21_023322</name>
</gene>
<name>A0AAD5CYD0_AMBAR</name>
<evidence type="ECO:0000313" key="1">
    <source>
        <dbReference type="EMBL" id="KAI7750616.1"/>
    </source>
</evidence>
<reference evidence="1" key="1">
    <citation type="submission" date="2022-06" db="EMBL/GenBank/DDBJ databases">
        <title>Uncovering the hologenomic basis of an extraordinary plant invasion.</title>
        <authorList>
            <person name="Bieker V.C."/>
            <person name="Martin M.D."/>
            <person name="Gilbert T."/>
            <person name="Hodgins K."/>
            <person name="Battlay P."/>
            <person name="Petersen B."/>
            <person name="Wilson J."/>
        </authorList>
    </citation>
    <scope>NUCLEOTIDE SEQUENCE</scope>
    <source>
        <strain evidence="1">AA19_3_7</strain>
        <tissue evidence="1">Leaf</tissue>
    </source>
</reference>
<protein>
    <submittedName>
        <fullName evidence="1">Uncharacterized protein</fullName>
    </submittedName>
</protein>
<accession>A0AAD5CYD0</accession>
<dbReference type="EMBL" id="JAMZMK010006115">
    <property type="protein sequence ID" value="KAI7750616.1"/>
    <property type="molecule type" value="Genomic_DNA"/>
</dbReference>
<dbReference type="Proteomes" id="UP001206925">
    <property type="component" value="Unassembled WGS sequence"/>
</dbReference>
<sequence length="145" mass="16340">AVVTRVTPIPAMFTAGTYHTKPQKSNLLNNLFHCHMLAPIHLSFSFSVGISCNSTVSVTVLPRWLPAAQKLTTMIEWVLGNTGYFYVNKLLASICKHLRHMFCFANHDEAFLHAYRLSLVLCPSIGMTDSDYFSNWYLNAKPEDA</sequence>
<comment type="caution">
    <text evidence="1">The sequence shown here is derived from an EMBL/GenBank/DDBJ whole genome shotgun (WGS) entry which is preliminary data.</text>
</comment>